<reference evidence="1" key="1">
    <citation type="submission" date="2018-04" db="EMBL/GenBank/DDBJ databases">
        <title>WGS assembly of Panicum hallii.</title>
        <authorList>
            <person name="Lovell J."/>
            <person name="Jenkins J."/>
            <person name="Lowry D."/>
            <person name="Mamidi S."/>
            <person name="Sreedasyam A."/>
            <person name="Weng X."/>
            <person name="Barry K."/>
            <person name="Bonette J."/>
            <person name="Campitelli B."/>
            <person name="Daum C."/>
            <person name="Gordon S."/>
            <person name="Gould B."/>
            <person name="Lipzen A."/>
            <person name="Macqueen A."/>
            <person name="Palacio-Mejia J."/>
            <person name="Plott C."/>
            <person name="Shakirov E."/>
            <person name="Shu S."/>
            <person name="Yoshinaga Y."/>
            <person name="Zane M."/>
            <person name="Rokhsar D."/>
            <person name="Grimwood J."/>
            <person name="Schmutz J."/>
            <person name="Juenger T."/>
        </authorList>
    </citation>
    <scope>NUCLEOTIDE SEQUENCE [LARGE SCALE GENOMIC DNA]</scope>
    <source>
        <strain evidence="1">FIL2</strain>
    </source>
</reference>
<evidence type="ECO:0000313" key="1">
    <source>
        <dbReference type="EMBL" id="PVH36938.1"/>
    </source>
</evidence>
<dbReference type="Proteomes" id="UP000243499">
    <property type="component" value="Chromosome 6"/>
</dbReference>
<protein>
    <submittedName>
        <fullName evidence="1">Uncharacterized protein</fullName>
    </submittedName>
</protein>
<name>A0A2T8IGX5_9POAL</name>
<dbReference type="AlphaFoldDB" id="A0A2T8IGX5"/>
<accession>A0A2T8IGX5</accession>
<organism evidence="1">
    <name type="scientific">Panicum hallii</name>
    <dbReference type="NCBI Taxonomy" id="206008"/>
    <lineage>
        <taxon>Eukaryota</taxon>
        <taxon>Viridiplantae</taxon>
        <taxon>Streptophyta</taxon>
        <taxon>Embryophyta</taxon>
        <taxon>Tracheophyta</taxon>
        <taxon>Spermatophyta</taxon>
        <taxon>Magnoliopsida</taxon>
        <taxon>Liliopsida</taxon>
        <taxon>Poales</taxon>
        <taxon>Poaceae</taxon>
        <taxon>PACMAD clade</taxon>
        <taxon>Panicoideae</taxon>
        <taxon>Panicodae</taxon>
        <taxon>Paniceae</taxon>
        <taxon>Panicinae</taxon>
        <taxon>Panicum</taxon>
        <taxon>Panicum sect. Panicum</taxon>
    </lineage>
</organism>
<dbReference type="EMBL" id="CM008051">
    <property type="protein sequence ID" value="PVH36938.1"/>
    <property type="molecule type" value="Genomic_DNA"/>
</dbReference>
<sequence>MKQPDLHRRPFKMVRCLFRCWISTRGRGPAPFPAASCWCPSSPLPSPSACCARCPPLRSLRAPGDGGRGGWCLASLPAYATPVGPAAAAVFRPPRALICHLGRVRIRGPAPFPAACRCCPWSPLPAASGCSARRPRCGACASAGGWRPRQHVACVATGLPFLSVAFLAAPCSAMFSLEWFVMVLGLALPRRSSCSGRHGGSLVCPQWQRGTLLCLCSSRFVYGVLGLDRAGESVAPGARGGIPPLLGPPVPGARAFIGRCAAKASRSVRGGCAGRCFTFAHVTAPAEFLESPAASLFVLFLDLLDVGRWPLPWFGECSSSAPLLRRSSSCLWHHRIKCRVLYLSTSSVVPL</sequence>
<dbReference type="Gramene" id="PVH36938">
    <property type="protein sequence ID" value="PVH36938"/>
    <property type="gene ID" value="PAHAL_6G201700"/>
</dbReference>
<gene>
    <name evidence="1" type="ORF">PAHAL_6G201700</name>
</gene>
<proteinExistence type="predicted"/>